<feature type="transmembrane region" description="Helical" evidence="1">
    <location>
        <begin position="97"/>
        <end position="119"/>
    </location>
</feature>
<feature type="transmembrane region" description="Helical" evidence="1">
    <location>
        <begin position="67"/>
        <end position="85"/>
    </location>
</feature>
<keyword evidence="1" id="KW-0472">Membrane</keyword>
<comment type="caution">
    <text evidence="2">The sequence shown here is derived from an EMBL/GenBank/DDBJ whole genome shotgun (WGS) entry which is preliminary data.</text>
</comment>
<proteinExistence type="predicted"/>
<name>A0A8T3ATU4_DENNO</name>
<organism evidence="2 3">
    <name type="scientific">Dendrobium nobile</name>
    <name type="common">Orchid</name>
    <dbReference type="NCBI Taxonomy" id="94219"/>
    <lineage>
        <taxon>Eukaryota</taxon>
        <taxon>Viridiplantae</taxon>
        <taxon>Streptophyta</taxon>
        <taxon>Embryophyta</taxon>
        <taxon>Tracheophyta</taxon>
        <taxon>Spermatophyta</taxon>
        <taxon>Magnoliopsida</taxon>
        <taxon>Liliopsida</taxon>
        <taxon>Asparagales</taxon>
        <taxon>Orchidaceae</taxon>
        <taxon>Epidendroideae</taxon>
        <taxon>Malaxideae</taxon>
        <taxon>Dendrobiinae</taxon>
        <taxon>Dendrobium</taxon>
    </lineage>
</organism>
<keyword evidence="3" id="KW-1185">Reference proteome</keyword>
<sequence length="122" mass="14116">MQVIGFCCLARMEAFHRYLGYSHFLWVDLLIVQLLLVHVVGLCYFFSCNVLGMFWSLVNFAGQFQGYKNFLTSGSLFVLGDLFLVDCDELTTMSLMLYYLVLNWWLMRLCFNGLGFLNFGGN</sequence>
<reference evidence="2" key="1">
    <citation type="journal article" date="2022" name="Front. Genet.">
        <title>Chromosome-Scale Assembly of the Dendrobium nobile Genome Provides Insights Into the Molecular Mechanism of the Biosynthesis of the Medicinal Active Ingredient of Dendrobium.</title>
        <authorList>
            <person name="Xu Q."/>
            <person name="Niu S.-C."/>
            <person name="Li K.-L."/>
            <person name="Zheng P.-J."/>
            <person name="Zhang X.-J."/>
            <person name="Jia Y."/>
            <person name="Liu Y."/>
            <person name="Niu Y.-X."/>
            <person name="Yu L.-H."/>
            <person name="Chen D.-F."/>
            <person name="Zhang G.-Q."/>
        </authorList>
    </citation>
    <scope>NUCLEOTIDE SEQUENCE</scope>
    <source>
        <tissue evidence="2">Leaf</tissue>
    </source>
</reference>
<evidence type="ECO:0000256" key="1">
    <source>
        <dbReference type="SAM" id="Phobius"/>
    </source>
</evidence>
<dbReference type="EMBL" id="JAGYWB010000013">
    <property type="protein sequence ID" value="KAI0499474.1"/>
    <property type="molecule type" value="Genomic_DNA"/>
</dbReference>
<feature type="transmembrane region" description="Helical" evidence="1">
    <location>
        <begin position="30"/>
        <end position="55"/>
    </location>
</feature>
<keyword evidence="1" id="KW-1133">Transmembrane helix</keyword>
<evidence type="ECO:0000313" key="2">
    <source>
        <dbReference type="EMBL" id="KAI0499474.1"/>
    </source>
</evidence>
<gene>
    <name evidence="2" type="ORF">KFK09_017678</name>
</gene>
<dbReference type="Proteomes" id="UP000829196">
    <property type="component" value="Unassembled WGS sequence"/>
</dbReference>
<keyword evidence="1" id="KW-0812">Transmembrane</keyword>
<protein>
    <submittedName>
        <fullName evidence="2">Uncharacterized protein</fullName>
    </submittedName>
</protein>
<dbReference type="AlphaFoldDB" id="A0A8T3ATU4"/>
<accession>A0A8T3ATU4</accession>
<evidence type="ECO:0000313" key="3">
    <source>
        <dbReference type="Proteomes" id="UP000829196"/>
    </source>
</evidence>